<keyword evidence="1" id="KW-0812">Transmembrane</keyword>
<sequence length="128" mass="15108">MERSLTQMSNTILVILIKCHNILSNRKYFLNVPHYALLYNRNQLMALFTFIFTFTFSIFVFILARNPCIYTFVLLLFIFYPLSISCFLLLLLLLLPHRQNTNIPPHISIPPQSSDSFLFFFFCSLPLF</sequence>
<reference evidence="2 3" key="1">
    <citation type="journal article" date="2009" name="Nature">
        <title>Evolution of pathogenicity and sexual reproduction in eight Candida genomes.</title>
        <authorList>
            <person name="Butler G."/>
            <person name="Rasmussen M.D."/>
            <person name="Lin M.F."/>
            <person name="Santos M.A."/>
            <person name="Sakthikumar S."/>
            <person name="Munro C.A."/>
            <person name="Rheinbay E."/>
            <person name="Grabherr M."/>
            <person name="Forche A."/>
            <person name="Reedy J.L."/>
            <person name="Agrafioti I."/>
            <person name="Arnaud M.B."/>
            <person name="Bates S."/>
            <person name="Brown A.J."/>
            <person name="Brunke S."/>
            <person name="Costanzo M.C."/>
            <person name="Fitzpatrick D.A."/>
            <person name="de Groot P.W."/>
            <person name="Harris D."/>
            <person name="Hoyer L.L."/>
            <person name="Hube B."/>
            <person name="Klis F.M."/>
            <person name="Kodira C."/>
            <person name="Lennard N."/>
            <person name="Logue M.E."/>
            <person name="Martin R."/>
            <person name="Neiman A.M."/>
            <person name="Nikolaou E."/>
            <person name="Quail M.A."/>
            <person name="Quinn J."/>
            <person name="Santos M.C."/>
            <person name="Schmitzberger F.F."/>
            <person name="Sherlock G."/>
            <person name="Shah P."/>
            <person name="Silverstein K.A."/>
            <person name="Skrzypek M.S."/>
            <person name="Soll D."/>
            <person name="Staggs R."/>
            <person name="Stansfield I."/>
            <person name="Stumpf M.P."/>
            <person name="Sudbery P.E."/>
            <person name="Srikantha T."/>
            <person name="Zeng Q."/>
            <person name="Berman J."/>
            <person name="Berriman M."/>
            <person name="Heitman J."/>
            <person name="Gow N.A."/>
            <person name="Lorenz M.C."/>
            <person name="Birren B.W."/>
            <person name="Kellis M."/>
            <person name="Cuomo C.A."/>
        </authorList>
    </citation>
    <scope>NUCLEOTIDE SEQUENCE [LARGE SCALE GENOMIC DNA]</scope>
    <source>
        <strain evidence="3">ATCC MYA-3404 / T1</strain>
    </source>
</reference>
<dbReference type="RefSeq" id="XP_002549535.1">
    <property type="nucleotide sequence ID" value="XM_002549489.1"/>
</dbReference>
<feature type="transmembrane region" description="Helical" evidence="1">
    <location>
        <begin position="69"/>
        <end position="95"/>
    </location>
</feature>
<evidence type="ECO:0000256" key="1">
    <source>
        <dbReference type="SAM" id="Phobius"/>
    </source>
</evidence>
<name>C5MDT0_CANTT</name>
<keyword evidence="1" id="KW-1133">Transmembrane helix</keyword>
<dbReference type="AlphaFoldDB" id="C5MDT0"/>
<dbReference type="GeneID" id="8301458"/>
<evidence type="ECO:0000313" key="2">
    <source>
        <dbReference type="EMBL" id="EER32161.1"/>
    </source>
</evidence>
<dbReference type="KEGG" id="ctp:CTRG_03832"/>
<gene>
    <name evidence="2" type="ORF">CTRG_03832</name>
</gene>
<keyword evidence="1" id="KW-0472">Membrane</keyword>
<dbReference type="Proteomes" id="UP000002037">
    <property type="component" value="Unassembled WGS sequence"/>
</dbReference>
<evidence type="ECO:0000313" key="3">
    <source>
        <dbReference type="Proteomes" id="UP000002037"/>
    </source>
</evidence>
<organism evidence="2 3">
    <name type="scientific">Candida tropicalis (strain ATCC MYA-3404 / T1)</name>
    <name type="common">Yeast</name>
    <dbReference type="NCBI Taxonomy" id="294747"/>
    <lineage>
        <taxon>Eukaryota</taxon>
        <taxon>Fungi</taxon>
        <taxon>Dikarya</taxon>
        <taxon>Ascomycota</taxon>
        <taxon>Saccharomycotina</taxon>
        <taxon>Pichiomycetes</taxon>
        <taxon>Debaryomycetaceae</taxon>
        <taxon>Candida/Lodderomyces clade</taxon>
        <taxon>Candida</taxon>
    </lineage>
</organism>
<dbReference type="EMBL" id="GG692399">
    <property type="protein sequence ID" value="EER32161.1"/>
    <property type="molecule type" value="Genomic_DNA"/>
</dbReference>
<dbReference type="HOGENOM" id="CLU_1959285_0_0_1"/>
<dbReference type="VEuPathDB" id="FungiDB:CTRG_03832"/>
<accession>C5MDT0</accession>
<feature type="transmembrane region" description="Helical" evidence="1">
    <location>
        <begin position="44"/>
        <end position="63"/>
    </location>
</feature>
<protein>
    <submittedName>
        <fullName evidence="2">Uncharacterized protein</fullName>
    </submittedName>
</protein>
<proteinExistence type="predicted"/>
<keyword evidence="3" id="KW-1185">Reference proteome</keyword>